<sequence>MVVLVCGSLFVVSNVNSEGTDLRPGRYTDLASLVQAESDQYEGLRRQVQDLSDQVTQLTSKVGDRQTLRAQQRVTQLKDPAGLEPVRGAGVTVTLSDSPLTDDDTEQPSKYLVVHQQDVQAVVNAMWRGGAQAVTVQGQRIVSTTGIQCQGNSITLQGVPYPQPFVISAVGDPTTLEGSLLDDDYVAFYRSQSQQEDVQIGWDMQADADLTAPAYAGLLDLSYAKPLA</sequence>
<protein>
    <submittedName>
        <fullName evidence="3">DUF881 domain-containing protein</fullName>
    </submittedName>
</protein>
<dbReference type="PANTHER" id="PTHR37313">
    <property type="entry name" value="UPF0749 PROTEIN RV1825"/>
    <property type="match status" value="1"/>
</dbReference>
<dbReference type="AlphaFoldDB" id="A0A930UZW5"/>
<dbReference type="Gene3D" id="3.30.70.1880">
    <property type="entry name" value="Protein of unknown function DUF881"/>
    <property type="match status" value="1"/>
</dbReference>
<feature type="coiled-coil region" evidence="2">
    <location>
        <begin position="34"/>
        <end position="61"/>
    </location>
</feature>
<dbReference type="GO" id="GO:0005886">
    <property type="term" value="C:plasma membrane"/>
    <property type="evidence" value="ECO:0007669"/>
    <property type="project" value="TreeGrafter"/>
</dbReference>
<dbReference type="Proteomes" id="UP000656804">
    <property type="component" value="Unassembled WGS sequence"/>
</dbReference>
<dbReference type="EMBL" id="JADIVZ010000017">
    <property type="protein sequence ID" value="MBF4163963.1"/>
    <property type="molecule type" value="Genomic_DNA"/>
</dbReference>
<evidence type="ECO:0000313" key="3">
    <source>
        <dbReference type="EMBL" id="MBF4163963.1"/>
    </source>
</evidence>
<dbReference type="Pfam" id="PF05949">
    <property type="entry name" value="DUF881"/>
    <property type="match status" value="1"/>
</dbReference>
<evidence type="ECO:0000256" key="1">
    <source>
        <dbReference type="ARBA" id="ARBA00009108"/>
    </source>
</evidence>
<keyword evidence="2" id="KW-0175">Coiled coil</keyword>
<accession>A0A930UZW5</accession>
<keyword evidence="4" id="KW-1185">Reference proteome</keyword>
<comment type="similarity">
    <text evidence="1">Belongs to the UPF0749 family.</text>
</comment>
<proteinExistence type="inferred from homology"/>
<dbReference type="PANTHER" id="PTHR37313:SF4">
    <property type="entry name" value="CONSERVED MEMBRANE PROTEIN-RELATED"/>
    <property type="match status" value="1"/>
</dbReference>
<dbReference type="InterPro" id="IPR010273">
    <property type="entry name" value="DUF881"/>
</dbReference>
<name>A0A930UZW5_9ACTN</name>
<evidence type="ECO:0000256" key="2">
    <source>
        <dbReference type="SAM" id="Coils"/>
    </source>
</evidence>
<comment type="caution">
    <text evidence="3">The sequence shown here is derived from an EMBL/GenBank/DDBJ whole genome shotgun (WGS) entry which is preliminary data.</text>
</comment>
<reference evidence="3" key="1">
    <citation type="submission" date="2020-11" db="EMBL/GenBank/DDBJ databases">
        <title>Nocardioides sp. CBS4Y-1, whole genome shotgun sequence.</title>
        <authorList>
            <person name="Tuo L."/>
        </authorList>
    </citation>
    <scope>NUCLEOTIDE SEQUENCE</scope>
    <source>
        <strain evidence="3">CBS4Y-1</strain>
    </source>
</reference>
<evidence type="ECO:0000313" key="4">
    <source>
        <dbReference type="Proteomes" id="UP000656804"/>
    </source>
</evidence>
<organism evidence="3 4">
    <name type="scientific">Nocardioides acrostichi</name>
    <dbReference type="NCBI Taxonomy" id="2784339"/>
    <lineage>
        <taxon>Bacteria</taxon>
        <taxon>Bacillati</taxon>
        <taxon>Actinomycetota</taxon>
        <taxon>Actinomycetes</taxon>
        <taxon>Propionibacteriales</taxon>
        <taxon>Nocardioidaceae</taxon>
        <taxon>Nocardioides</taxon>
    </lineage>
</organism>
<gene>
    <name evidence="3" type="ORF">ISG29_20020</name>
</gene>